<keyword evidence="1" id="KW-0812">Transmembrane</keyword>
<keyword evidence="1" id="KW-1133">Transmembrane helix</keyword>
<organism evidence="2 3">
    <name type="scientific">Porites evermanni</name>
    <dbReference type="NCBI Taxonomy" id="104178"/>
    <lineage>
        <taxon>Eukaryota</taxon>
        <taxon>Metazoa</taxon>
        <taxon>Cnidaria</taxon>
        <taxon>Anthozoa</taxon>
        <taxon>Hexacorallia</taxon>
        <taxon>Scleractinia</taxon>
        <taxon>Fungiina</taxon>
        <taxon>Poritidae</taxon>
        <taxon>Porites</taxon>
    </lineage>
</organism>
<evidence type="ECO:0000256" key="1">
    <source>
        <dbReference type="SAM" id="Phobius"/>
    </source>
</evidence>
<proteinExistence type="predicted"/>
<dbReference type="Pfam" id="PF05960">
    <property type="entry name" value="DUF885"/>
    <property type="match status" value="1"/>
</dbReference>
<dbReference type="Proteomes" id="UP001159427">
    <property type="component" value="Unassembled WGS sequence"/>
</dbReference>
<dbReference type="InterPro" id="IPR010281">
    <property type="entry name" value="DUF885"/>
</dbReference>
<dbReference type="PANTHER" id="PTHR33361:SF2">
    <property type="entry name" value="DUF885 DOMAIN-CONTAINING PROTEIN"/>
    <property type="match status" value="1"/>
</dbReference>
<keyword evidence="3" id="KW-1185">Reference proteome</keyword>
<protein>
    <submittedName>
        <fullName evidence="2">Uncharacterized protein</fullName>
    </submittedName>
</protein>
<evidence type="ECO:0000313" key="2">
    <source>
        <dbReference type="EMBL" id="CAH3014873.1"/>
    </source>
</evidence>
<reference evidence="2 3" key="1">
    <citation type="submission" date="2022-05" db="EMBL/GenBank/DDBJ databases">
        <authorList>
            <consortium name="Genoscope - CEA"/>
            <person name="William W."/>
        </authorList>
    </citation>
    <scope>NUCLEOTIDE SEQUENCE [LARGE SCALE GENOMIC DNA]</scope>
</reference>
<dbReference type="EMBL" id="CALNXI010000015">
    <property type="protein sequence ID" value="CAH3014873.1"/>
    <property type="molecule type" value="Genomic_DNA"/>
</dbReference>
<name>A0ABN8LCT2_9CNID</name>
<keyword evidence="1" id="KW-0472">Membrane</keyword>
<evidence type="ECO:0000313" key="3">
    <source>
        <dbReference type="Proteomes" id="UP001159427"/>
    </source>
</evidence>
<feature type="transmembrane region" description="Helical" evidence="1">
    <location>
        <begin position="12"/>
        <end position="31"/>
    </location>
</feature>
<gene>
    <name evidence="2" type="ORF">PEVE_00007475</name>
</gene>
<comment type="caution">
    <text evidence="2">The sequence shown here is derived from an EMBL/GenBank/DDBJ whole genome shotgun (WGS) entry which is preliminary data.</text>
</comment>
<sequence length="307" mass="34673">MRWKAIQEYFGLFRFAMSLLYPKIVYMFWFAGDKHSTPNCPIELKPDFNPSSGSQSYTHSDAMCLKPAYYNIPFFMSKAGPKSAEWNTGAHETRPGHHLQMQGNLEHFQDTCGGVIGWLNSIESPTAFSEGWGLHSENPRISDDTDVYDEEPMRKYGMLQGRASINIWRALRLIVDTGLHYKGMKRDEAIKMSQITLTGTPPYIYLIIFLSQITRYQSLSGQATSYMVGKLGIVQSRDYATSALGKNFSLKDFHYQVLSQGTSPIGFLVEHINDYVECVMKSHLEGCSTLLNPPKSAATESFKKKLG</sequence>
<accession>A0ABN8LCT2</accession>
<feature type="non-terminal residue" evidence="2">
    <location>
        <position position="307"/>
    </location>
</feature>
<dbReference type="PANTHER" id="PTHR33361">
    <property type="entry name" value="GLR0591 PROTEIN"/>
    <property type="match status" value="1"/>
</dbReference>